<dbReference type="Gene3D" id="3.40.50.2300">
    <property type="match status" value="2"/>
</dbReference>
<dbReference type="PANTHER" id="PTHR30146">
    <property type="entry name" value="LACI-RELATED TRANSCRIPTIONAL REPRESSOR"/>
    <property type="match status" value="1"/>
</dbReference>
<dbReference type="Gene3D" id="1.10.260.40">
    <property type="entry name" value="lambda repressor-like DNA-binding domains"/>
    <property type="match status" value="1"/>
</dbReference>
<dbReference type="GO" id="GO:0003700">
    <property type="term" value="F:DNA-binding transcription factor activity"/>
    <property type="evidence" value="ECO:0007669"/>
    <property type="project" value="TreeGrafter"/>
</dbReference>
<dbReference type="InterPro" id="IPR010982">
    <property type="entry name" value="Lambda_DNA-bd_dom_sf"/>
</dbReference>
<dbReference type="Pfam" id="PF13377">
    <property type="entry name" value="Peripla_BP_3"/>
    <property type="match status" value="1"/>
</dbReference>
<keyword evidence="3" id="KW-0804">Transcription</keyword>
<evidence type="ECO:0000313" key="5">
    <source>
        <dbReference type="EMBL" id="TNC72612.1"/>
    </source>
</evidence>
<feature type="domain" description="HTH lacI-type" evidence="4">
    <location>
        <begin position="40"/>
        <end position="94"/>
    </location>
</feature>
<dbReference type="InterPro" id="IPR000843">
    <property type="entry name" value="HTH_LacI"/>
</dbReference>
<evidence type="ECO:0000256" key="2">
    <source>
        <dbReference type="ARBA" id="ARBA00023125"/>
    </source>
</evidence>
<name>A0A5C4NEM5_9RHOB</name>
<accession>A0A5C4NEM5</accession>
<dbReference type="Pfam" id="PF00356">
    <property type="entry name" value="LacI"/>
    <property type="match status" value="1"/>
</dbReference>
<evidence type="ECO:0000313" key="6">
    <source>
        <dbReference type="Proteomes" id="UP000305709"/>
    </source>
</evidence>
<dbReference type="EMBL" id="VDFV01000007">
    <property type="protein sequence ID" value="TNC72612.1"/>
    <property type="molecule type" value="Genomic_DNA"/>
</dbReference>
<dbReference type="AlphaFoldDB" id="A0A5C4NEM5"/>
<dbReference type="Proteomes" id="UP000305709">
    <property type="component" value="Unassembled WGS sequence"/>
</dbReference>
<dbReference type="SUPFAM" id="SSF47413">
    <property type="entry name" value="lambda repressor-like DNA-binding domains"/>
    <property type="match status" value="1"/>
</dbReference>
<dbReference type="SUPFAM" id="SSF53822">
    <property type="entry name" value="Periplasmic binding protein-like I"/>
    <property type="match status" value="1"/>
</dbReference>
<dbReference type="InterPro" id="IPR046335">
    <property type="entry name" value="LacI/GalR-like_sensor"/>
</dbReference>
<dbReference type="InterPro" id="IPR028082">
    <property type="entry name" value="Peripla_BP_I"/>
</dbReference>
<dbReference type="CDD" id="cd01392">
    <property type="entry name" value="HTH_LacI"/>
    <property type="match status" value="1"/>
</dbReference>
<protein>
    <submittedName>
        <fullName evidence="5">LacI family transcriptional regulator</fullName>
    </submittedName>
</protein>
<dbReference type="PROSITE" id="PS50932">
    <property type="entry name" value="HTH_LACI_2"/>
    <property type="match status" value="1"/>
</dbReference>
<organism evidence="5 6">
    <name type="scientific">Rubellimicrobium roseum</name>
    <dbReference type="NCBI Taxonomy" id="687525"/>
    <lineage>
        <taxon>Bacteria</taxon>
        <taxon>Pseudomonadati</taxon>
        <taxon>Pseudomonadota</taxon>
        <taxon>Alphaproteobacteria</taxon>
        <taxon>Rhodobacterales</taxon>
        <taxon>Roseobacteraceae</taxon>
        <taxon>Rubellimicrobium</taxon>
    </lineage>
</organism>
<dbReference type="PANTHER" id="PTHR30146:SF109">
    <property type="entry name" value="HTH-TYPE TRANSCRIPTIONAL REGULATOR GALS"/>
    <property type="match status" value="1"/>
</dbReference>
<evidence type="ECO:0000256" key="3">
    <source>
        <dbReference type="ARBA" id="ARBA00023163"/>
    </source>
</evidence>
<comment type="caution">
    <text evidence="5">The sequence shown here is derived from an EMBL/GenBank/DDBJ whole genome shotgun (WGS) entry which is preliminary data.</text>
</comment>
<proteinExistence type="predicted"/>
<gene>
    <name evidence="5" type="ORF">FHG71_08045</name>
</gene>
<dbReference type="GO" id="GO:0000976">
    <property type="term" value="F:transcription cis-regulatory region binding"/>
    <property type="evidence" value="ECO:0007669"/>
    <property type="project" value="TreeGrafter"/>
</dbReference>
<sequence length="379" mass="40532">MSASLILAMACPKRFGMASFPMGPRVAGHATGRALGGSMTTLRDLSRHLGLSVTQVSRALNNHADVSADTRERVHRVARELGYQPNVSARRLVTGRSGMLGLVLPGIPAEAENAMFVQIVGTLSQHLARMGRPFVLHIADPAEDVLDAYRRLTASGAIDGFVLLDPEIRDRRVAFLRTADVPFVIHGRIEEPHDYPFYDIDNRGVAERLTGLLTAAGHRRIAFLNGPKRRTYAVSRLHGYRAALARAGVAEEAGLHRFGPMTEGEGLLAGVALWGEGGPRPTAVVCGNSRLAAGLLRAFDALGLRVPRDVSVVVHDDELPGVRPQAFDPPLTATWSPLALGWPHLAQILAAAVDGAALPALQVQGEVGLVERASVRSVS</sequence>
<dbReference type="OrthoDB" id="234496at2"/>
<keyword evidence="1" id="KW-0805">Transcription regulation</keyword>
<evidence type="ECO:0000259" key="4">
    <source>
        <dbReference type="PROSITE" id="PS50932"/>
    </source>
</evidence>
<keyword evidence="6" id="KW-1185">Reference proteome</keyword>
<dbReference type="SMART" id="SM00354">
    <property type="entry name" value="HTH_LACI"/>
    <property type="match status" value="1"/>
</dbReference>
<evidence type="ECO:0000256" key="1">
    <source>
        <dbReference type="ARBA" id="ARBA00023015"/>
    </source>
</evidence>
<reference evidence="5 6" key="1">
    <citation type="submission" date="2019-06" db="EMBL/GenBank/DDBJ databases">
        <authorList>
            <person name="Jiang L."/>
        </authorList>
    </citation>
    <scope>NUCLEOTIDE SEQUENCE [LARGE SCALE GENOMIC DNA]</scope>
    <source>
        <strain evidence="5 6">YIM 48858</strain>
    </source>
</reference>
<keyword evidence="2" id="KW-0238">DNA-binding</keyword>